<comment type="caution">
    <text evidence="3">The sequence shown here is derived from an EMBL/GenBank/DDBJ whole genome shotgun (WGS) entry which is preliminary data.</text>
</comment>
<evidence type="ECO:0000313" key="4">
    <source>
        <dbReference type="Proteomes" id="UP001596020"/>
    </source>
</evidence>
<dbReference type="InterPro" id="IPR000683">
    <property type="entry name" value="Gfo/Idh/MocA-like_OxRdtase_N"/>
</dbReference>
<dbReference type="SUPFAM" id="SSF55347">
    <property type="entry name" value="Glyceraldehyde-3-phosphate dehydrogenase-like, C-terminal domain"/>
    <property type="match status" value="1"/>
</dbReference>
<keyword evidence="4" id="KW-1185">Reference proteome</keyword>
<evidence type="ECO:0000259" key="1">
    <source>
        <dbReference type="Pfam" id="PF01408"/>
    </source>
</evidence>
<sequence>MTKQQNNACIKPVRFAIVGCGHIGKRHLEMIQKDGRGVVTALCDVKDPLDLSLSEDALSLPFYHDYRKMLSLHQGDIDIVSVCVPNGLHADVGEAVLLSGFHALIEKPVVLWDSEATRLREAERKSGRRVYGVLQNRYTPSSVWLKSLIESGKLGKIYHVRLDCLWNRDQRYYLPRQWHGDLHLDGGTLFTQYSHFVDLLTWWFGPVGQIEYARYANFNHSEMIDFEDSGDICFTFNSEAKGVIHYSTAVFDHNMEIALTVLAENGAIKVGGPFLNRVEQCTVKDYVMPDVPASRPGNQYGGYSGSAQNHHLVIGHVISDLLGEEAEIITLEDALSVVHTIRSFYDFSPEMKSLLRK</sequence>
<dbReference type="EMBL" id="JBHSGO010000004">
    <property type="protein sequence ID" value="MFC4665064.1"/>
    <property type="molecule type" value="Genomic_DNA"/>
</dbReference>
<dbReference type="PANTHER" id="PTHR43249:SF1">
    <property type="entry name" value="D-GLUCOSIDE 3-DEHYDROGENASE"/>
    <property type="match status" value="1"/>
</dbReference>
<dbReference type="InterPro" id="IPR036291">
    <property type="entry name" value="NAD(P)-bd_dom_sf"/>
</dbReference>
<accession>A0ABV9K556</accession>
<feature type="domain" description="Gfo/Idh/MocA-like oxidoreductase N-terminal" evidence="1">
    <location>
        <begin position="13"/>
        <end position="130"/>
    </location>
</feature>
<dbReference type="RefSeq" id="WP_380076853.1">
    <property type="nucleotide sequence ID" value="NZ_JBHSGO010000004.1"/>
</dbReference>
<dbReference type="Pfam" id="PF22725">
    <property type="entry name" value="GFO_IDH_MocA_C3"/>
    <property type="match status" value="1"/>
</dbReference>
<dbReference type="Proteomes" id="UP001596020">
    <property type="component" value="Unassembled WGS sequence"/>
</dbReference>
<dbReference type="Pfam" id="PF01408">
    <property type="entry name" value="GFO_IDH_MocA"/>
    <property type="match status" value="1"/>
</dbReference>
<protein>
    <submittedName>
        <fullName evidence="3">Gfo/Idh/MocA family protein</fullName>
    </submittedName>
</protein>
<gene>
    <name evidence="3" type="ORF">ACFO3G_00235</name>
</gene>
<dbReference type="Gene3D" id="3.40.50.720">
    <property type="entry name" value="NAD(P)-binding Rossmann-like Domain"/>
    <property type="match status" value="1"/>
</dbReference>
<proteinExistence type="predicted"/>
<reference evidence="4" key="1">
    <citation type="journal article" date="2019" name="Int. J. Syst. Evol. Microbiol.">
        <title>The Global Catalogue of Microorganisms (GCM) 10K type strain sequencing project: providing services to taxonomists for standard genome sequencing and annotation.</title>
        <authorList>
            <consortium name="The Broad Institute Genomics Platform"/>
            <consortium name="The Broad Institute Genome Sequencing Center for Infectious Disease"/>
            <person name="Wu L."/>
            <person name="Ma J."/>
        </authorList>
    </citation>
    <scope>NUCLEOTIDE SEQUENCE [LARGE SCALE GENOMIC DNA]</scope>
    <source>
        <strain evidence="4">CGMCC 4.7357</strain>
    </source>
</reference>
<dbReference type="InterPro" id="IPR052515">
    <property type="entry name" value="Gfo/Idh/MocA_Oxidoreductase"/>
</dbReference>
<evidence type="ECO:0000259" key="2">
    <source>
        <dbReference type="Pfam" id="PF22725"/>
    </source>
</evidence>
<dbReference type="InterPro" id="IPR055170">
    <property type="entry name" value="GFO_IDH_MocA-like_dom"/>
</dbReference>
<dbReference type="Gene3D" id="3.30.360.10">
    <property type="entry name" value="Dihydrodipicolinate Reductase, domain 2"/>
    <property type="match status" value="1"/>
</dbReference>
<organism evidence="3 4">
    <name type="scientific">Falsiporphyromonas endometrii</name>
    <dbReference type="NCBI Taxonomy" id="1387297"/>
    <lineage>
        <taxon>Bacteria</taxon>
        <taxon>Pseudomonadati</taxon>
        <taxon>Bacteroidota</taxon>
        <taxon>Bacteroidia</taxon>
        <taxon>Bacteroidales</taxon>
        <taxon>Porphyromonadaceae</taxon>
        <taxon>Falsiporphyromonas</taxon>
    </lineage>
</organism>
<feature type="domain" description="GFO/IDH/MocA-like oxidoreductase" evidence="2">
    <location>
        <begin position="145"/>
        <end position="268"/>
    </location>
</feature>
<name>A0ABV9K556_9PORP</name>
<dbReference type="PANTHER" id="PTHR43249">
    <property type="entry name" value="UDP-N-ACETYL-2-AMINO-2-DEOXY-D-GLUCURONATE OXIDASE"/>
    <property type="match status" value="1"/>
</dbReference>
<dbReference type="SUPFAM" id="SSF51735">
    <property type="entry name" value="NAD(P)-binding Rossmann-fold domains"/>
    <property type="match status" value="1"/>
</dbReference>
<evidence type="ECO:0000313" key="3">
    <source>
        <dbReference type="EMBL" id="MFC4665064.1"/>
    </source>
</evidence>